<evidence type="ECO:0000313" key="3">
    <source>
        <dbReference type="Proteomes" id="UP000324897"/>
    </source>
</evidence>
<gene>
    <name evidence="2" type="ORF">EJB05_36990</name>
</gene>
<dbReference type="Proteomes" id="UP000324897">
    <property type="component" value="Unassembled WGS sequence"/>
</dbReference>
<evidence type="ECO:0000313" key="2">
    <source>
        <dbReference type="EMBL" id="TVU16835.1"/>
    </source>
</evidence>
<organism evidence="2 3">
    <name type="scientific">Eragrostis curvula</name>
    <name type="common">weeping love grass</name>
    <dbReference type="NCBI Taxonomy" id="38414"/>
    <lineage>
        <taxon>Eukaryota</taxon>
        <taxon>Viridiplantae</taxon>
        <taxon>Streptophyta</taxon>
        <taxon>Embryophyta</taxon>
        <taxon>Tracheophyta</taxon>
        <taxon>Spermatophyta</taxon>
        <taxon>Magnoliopsida</taxon>
        <taxon>Liliopsida</taxon>
        <taxon>Poales</taxon>
        <taxon>Poaceae</taxon>
        <taxon>PACMAD clade</taxon>
        <taxon>Chloridoideae</taxon>
        <taxon>Eragrostideae</taxon>
        <taxon>Eragrostidinae</taxon>
        <taxon>Eragrostis</taxon>
    </lineage>
</organism>
<name>A0A5J9U015_9POAL</name>
<dbReference type="EMBL" id="RWGY01000030">
    <property type="protein sequence ID" value="TVU16835.1"/>
    <property type="molecule type" value="Genomic_DNA"/>
</dbReference>
<feature type="region of interest" description="Disordered" evidence="1">
    <location>
        <begin position="80"/>
        <end position="106"/>
    </location>
</feature>
<protein>
    <submittedName>
        <fullName evidence="2">Uncharacterized protein</fullName>
    </submittedName>
</protein>
<dbReference type="Gramene" id="TVU16835">
    <property type="protein sequence ID" value="TVU16835"/>
    <property type="gene ID" value="EJB05_36990"/>
</dbReference>
<sequence>MFLHAVSSCCISCMARNQCFVHAFALSVWLLPHFFIYKYGAGPYAYRVQGVYSGGGDRAVQDGIVDVAARSVTSSVRAASLRREAGGGGRPSRAPSGKGGREGRRVRFSSSSLAARVSSSSSSSSNAAAAGSWTISKRLSSLRLCHGVLQGEVATAPGWRWTRATSRESAAAIKTTRWRWRPGRSWTLNARRNSSGAAADGDCRRCPFSD</sequence>
<keyword evidence="3" id="KW-1185">Reference proteome</keyword>
<accession>A0A5J9U015</accession>
<reference evidence="2 3" key="1">
    <citation type="journal article" date="2019" name="Sci. Rep.">
        <title>A high-quality genome of Eragrostis curvula grass provides insights into Poaceae evolution and supports new strategies to enhance forage quality.</title>
        <authorList>
            <person name="Carballo J."/>
            <person name="Santos B.A.C.M."/>
            <person name="Zappacosta D."/>
            <person name="Garbus I."/>
            <person name="Selva J.P."/>
            <person name="Gallo C.A."/>
            <person name="Diaz A."/>
            <person name="Albertini E."/>
            <person name="Caccamo M."/>
            <person name="Echenique V."/>
        </authorList>
    </citation>
    <scope>NUCLEOTIDE SEQUENCE [LARGE SCALE GENOMIC DNA]</scope>
    <source>
        <strain evidence="3">cv. Victoria</strain>
        <tissue evidence="2">Leaf</tissue>
    </source>
</reference>
<proteinExistence type="predicted"/>
<dbReference type="AlphaFoldDB" id="A0A5J9U015"/>
<evidence type="ECO:0000256" key="1">
    <source>
        <dbReference type="SAM" id="MobiDB-lite"/>
    </source>
</evidence>
<comment type="caution">
    <text evidence="2">The sequence shown here is derived from an EMBL/GenBank/DDBJ whole genome shotgun (WGS) entry which is preliminary data.</text>
</comment>